<dbReference type="PANTHER" id="PTHR45887:SF1">
    <property type="entry name" value="TRANSLATION INITIATION FACTOR EIF-2B SUBUNIT EPSILON"/>
    <property type="match status" value="1"/>
</dbReference>
<keyword evidence="7" id="KW-0808">Transferase</keyword>
<gene>
    <name evidence="7" type="ORF">BCR39DRAFT_361142</name>
</gene>
<comment type="caution">
    <text evidence="7">The sequence shown here is derived from an EMBL/GenBank/DDBJ whole genome shotgun (WGS) entry which is preliminary data.</text>
</comment>
<dbReference type="InParanoid" id="A0A1Y2AL92"/>
<evidence type="ECO:0000256" key="3">
    <source>
        <dbReference type="ARBA" id="ARBA00022490"/>
    </source>
</evidence>
<dbReference type="FunCoup" id="A0A1Y2AL92">
    <property type="interactions" value="655"/>
</dbReference>
<dbReference type="InterPro" id="IPR044123">
    <property type="entry name" value="W2_eIF2B_epsilon"/>
</dbReference>
<dbReference type="Gene3D" id="1.25.40.180">
    <property type="match status" value="1"/>
</dbReference>
<dbReference type="InterPro" id="IPR051956">
    <property type="entry name" value="eIF2B_epsilon"/>
</dbReference>
<protein>
    <submittedName>
        <fullName evidence="7">Nucleotide-diphospho-sugar transferase</fullName>
    </submittedName>
</protein>
<dbReference type="GO" id="GO:0031369">
    <property type="term" value="F:translation initiation factor binding"/>
    <property type="evidence" value="ECO:0007669"/>
    <property type="project" value="InterPro"/>
</dbReference>
<dbReference type="SUPFAM" id="SSF48371">
    <property type="entry name" value="ARM repeat"/>
    <property type="match status" value="1"/>
</dbReference>
<comment type="subcellular location">
    <subcellularLocation>
        <location evidence="1">Cytoplasm</location>
        <location evidence="1">Cytosol</location>
    </subcellularLocation>
</comment>
<dbReference type="InterPro" id="IPR016024">
    <property type="entry name" value="ARM-type_fold"/>
</dbReference>
<evidence type="ECO:0000256" key="2">
    <source>
        <dbReference type="ARBA" id="ARBA00007878"/>
    </source>
</evidence>
<dbReference type="GO" id="GO:0005851">
    <property type="term" value="C:eukaryotic translation initiation factor 2B complex"/>
    <property type="evidence" value="ECO:0007669"/>
    <property type="project" value="TreeGrafter"/>
</dbReference>
<dbReference type="OrthoDB" id="424572at2759"/>
<dbReference type="CDD" id="cd04197">
    <property type="entry name" value="eIF-2B_epsilon_N"/>
    <property type="match status" value="1"/>
</dbReference>
<name>A0A1Y2AL92_9TREE</name>
<feature type="compositionally biased region" description="Low complexity" evidence="5">
    <location>
        <begin position="541"/>
        <end position="559"/>
    </location>
</feature>
<feature type="compositionally biased region" description="Acidic residues" evidence="5">
    <location>
        <begin position="465"/>
        <end position="479"/>
    </location>
</feature>
<dbReference type="STRING" id="71784.A0A1Y2AL92"/>
<dbReference type="FunFam" id="3.90.550.10:FF:000186">
    <property type="entry name" value="Translation initiation factor eIF-2B epsilon subunit, putative"/>
    <property type="match status" value="1"/>
</dbReference>
<evidence type="ECO:0000256" key="1">
    <source>
        <dbReference type="ARBA" id="ARBA00004514"/>
    </source>
</evidence>
<evidence type="ECO:0000256" key="4">
    <source>
        <dbReference type="ARBA" id="ARBA00046432"/>
    </source>
</evidence>
<evidence type="ECO:0000256" key="5">
    <source>
        <dbReference type="SAM" id="MobiDB-lite"/>
    </source>
</evidence>
<accession>A0A1Y2AL92</accession>
<dbReference type="InterPro" id="IPR056764">
    <property type="entry name" value="LbH_EIF2B3/5"/>
</dbReference>
<dbReference type="AlphaFoldDB" id="A0A1Y2AL92"/>
<proteinExistence type="inferred from homology"/>
<sequence>MPPKKPQPIRNESKPKGDAVEGPLLQAVVLADSYNRRFEVLCLDQPRVLLPLCSTPLLSWTLESLALSKVKQVFIFCGVHADKIRDFVASSPYNSTLDIQCLSSKTARTAGDALRELDAMHVLDPEKPFILVQSPIISNYDLSKIVDAHKKRREVDKNFIMTMGIGRGGRRHPESPIMLVHPASSRLLHYVQQPLSPAPLRVTFPASIFLDPFPVDMDSYEVWSGPSASSSRGGFRDLGIDICEADIPALCTENFDYHDLRRHLVNGVLTSELLGKKIAVHLVGSEDDEEVKGDHRSGSGGKYVERVRDTRTFAEITRDMLRRWAFPLAPDLNDPSGVQYELRKGNVYIARDNVVLSRTTTLRGPLLIGPRSALNHNTLVNQSTLGADCSVGPNTTITTSYIFDDVRIGANCLLEECIVGKNVQIADGVKIGRGVLIGDGVKLGKGAAVPDFARIGRERYRPDNFDSDDEDEDEDDEVDDPRRLQVLGPDSVGFIWPQEEEEPPSDSEDEGEDPFEHPRNKRLLQLGRTLSNLTASSASLSTLSKASSSPPESPMSGASDDSLPDMPSLILDSGPPAAFYSEASASIARAYEEGHSTENAALEMKTLVMGYNAGIDRAREEIMKFLLGKVDASGKLGDVLTSATKVFSRWGGMVKEFSPSDPTNIALDAQLFSRA</sequence>
<dbReference type="GO" id="GO:0016740">
    <property type="term" value="F:transferase activity"/>
    <property type="evidence" value="ECO:0007669"/>
    <property type="project" value="UniProtKB-KW"/>
</dbReference>
<reference evidence="7 8" key="1">
    <citation type="submission" date="2016-07" db="EMBL/GenBank/DDBJ databases">
        <title>Pervasive Adenine N6-methylation of Active Genes in Fungi.</title>
        <authorList>
            <consortium name="DOE Joint Genome Institute"/>
            <person name="Mondo S.J."/>
            <person name="Dannebaum R.O."/>
            <person name="Kuo R.C."/>
            <person name="Labutti K."/>
            <person name="Haridas S."/>
            <person name="Kuo A."/>
            <person name="Salamov A."/>
            <person name="Ahrendt S.R."/>
            <person name="Lipzen A."/>
            <person name="Sullivan W."/>
            <person name="Andreopoulos W.B."/>
            <person name="Clum A."/>
            <person name="Lindquist E."/>
            <person name="Daum C."/>
            <person name="Ramamoorthy G.K."/>
            <person name="Gryganskyi A."/>
            <person name="Culley D."/>
            <person name="Magnuson J.K."/>
            <person name="James T.Y."/>
            <person name="O'Malley M.A."/>
            <person name="Stajich J.E."/>
            <person name="Spatafora J.W."/>
            <person name="Visel A."/>
            <person name="Grigoriev I.V."/>
        </authorList>
    </citation>
    <scope>NUCLEOTIDE SEQUENCE [LARGE SCALE GENOMIC DNA]</scope>
    <source>
        <strain evidence="7 8">68-887.2</strain>
    </source>
</reference>
<comment type="similarity">
    <text evidence="2">Belongs to the eIF-2B gamma/epsilon subunits family.</text>
</comment>
<evidence type="ECO:0000313" key="8">
    <source>
        <dbReference type="Proteomes" id="UP000193986"/>
    </source>
</evidence>
<keyword evidence="3" id="KW-0963">Cytoplasm</keyword>
<organism evidence="7 8">
    <name type="scientific">Naematelia encephala</name>
    <dbReference type="NCBI Taxonomy" id="71784"/>
    <lineage>
        <taxon>Eukaryota</taxon>
        <taxon>Fungi</taxon>
        <taxon>Dikarya</taxon>
        <taxon>Basidiomycota</taxon>
        <taxon>Agaricomycotina</taxon>
        <taxon>Tremellomycetes</taxon>
        <taxon>Tremellales</taxon>
        <taxon>Naemateliaceae</taxon>
        <taxon>Naematelia</taxon>
    </lineage>
</organism>
<dbReference type="Pfam" id="PF25084">
    <property type="entry name" value="LbH_EIF2B"/>
    <property type="match status" value="1"/>
</dbReference>
<feature type="domain" description="EIF2B subunit epsilon/gamma LbH" evidence="6">
    <location>
        <begin position="345"/>
        <end position="448"/>
    </location>
</feature>
<dbReference type="Proteomes" id="UP000193986">
    <property type="component" value="Unassembled WGS sequence"/>
</dbReference>
<feature type="region of interest" description="Disordered" evidence="5">
    <location>
        <begin position="541"/>
        <end position="570"/>
    </location>
</feature>
<evidence type="ECO:0000313" key="7">
    <source>
        <dbReference type="EMBL" id="ORY23264.1"/>
    </source>
</evidence>
<dbReference type="SUPFAM" id="SSF53448">
    <property type="entry name" value="Nucleotide-diphospho-sugar transferases"/>
    <property type="match status" value="1"/>
</dbReference>
<dbReference type="EMBL" id="MCFC01000081">
    <property type="protein sequence ID" value="ORY23264.1"/>
    <property type="molecule type" value="Genomic_DNA"/>
</dbReference>
<dbReference type="Gene3D" id="3.90.550.10">
    <property type="entry name" value="Spore Coat Polysaccharide Biosynthesis Protein SpsA, Chain A"/>
    <property type="match status" value="1"/>
</dbReference>
<dbReference type="PANTHER" id="PTHR45887">
    <property type="entry name" value="TRANSLATION INITIATION FACTOR EIF-2B SUBUNIT EPSILON"/>
    <property type="match status" value="1"/>
</dbReference>
<feature type="compositionally biased region" description="Acidic residues" evidence="5">
    <location>
        <begin position="498"/>
        <end position="513"/>
    </location>
</feature>
<evidence type="ECO:0000259" key="6">
    <source>
        <dbReference type="Pfam" id="PF25084"/>
    </source>
</evidence>
<dbReference type="GO" id="GO:0003743">
    <property type="term" value="F:translation initiation factor activity"/>
    <property type="evidence" value="ECO:0007669"/>
    <property type="project" value="TreeGrafter"/>
</dbReference>
<feature type="region of interest" description="Disordered" evidence="5">
    <location>
        <begin position="460"/>
        <end position="517"/>
    </location>
</feature>
<dbReference type="GO" id="GO:0005085">
    <property type="term" value="F:guanyl-nucleotide exchange factor activity"/>
    <property type="evidence" value="ECO:0007669"/>
    <property type="project" value="InterPro"/>
</dbReference>
<keyword evidence="8" id="KW-1185">Reference proteome</keyword>
<dbReference type="InterPro" id="IPR029044">
    <property type="entry name" value="Nucleotide-diphossugar_trans"/>
</dbReference>
<dbReference type="CDD" id="cd11558">
    <property type="entry name" value="W2_eIF2B_epsilon"/>
    <property type="match status" value="1"/>
</dbReference>
<dbReference type="Gene3D" id="2.160.10.10">
    <property type="entry name" value="Hexapeptide repeat proteins"/>
    <property type="match status" value="1"/>
</dbReference>
<dbReference type="InterPro" id="IPR035543">
    <property type="entry name" value="eIF-2B_epsilon_N"/>
</dbReference>
<comment type="subunit">
    <text evidence="4">Component of the translation initiation factor 2B (eIF2B) complex which is a heterodecamer of two sets of five different subunits: alpha, beta, gamma, delta and epsilon. Subunits alpha, beta and delta comprise a regulatory subcomplex and subunits epsilon and gamma comprise a catalytic subcomplex. Within the complex, the hexameric regulatory complex resides at the center, with the two heterodimeric catalytic subcomplexes bound on opposite sides.</text>
</comment>